<comment type="caution">
    <text evidence="1">The sequence shown here is derived from an EMBL/GenBank/DDBJ whole genome shotgun (WGS) entry which is preliminary data.</text>
</comment>
<keyword evidence="2" id="KW-1185">Reference proteome</keyword>
<dbReference type="PANTHER" id="PTHR12526:SF637">
    <property type="entry name" value="GLYCOSYLTRANSFERASE EPSF-RELATED"/>
    <property type="match status" value="1"/>
</dbReference>
<dbReference type="GO" id="GO:0016740">
    <property type="term" value="F:transferase activity"/>
    <property type="evidence" value="ECO:0007669"/>
    <property type="project" value="UniProtKB-KW"/>
</dbReference>
<name>A0A6M0RNY5_9CYAN</name>
<protein>
    <submittedName>
        <fullName evidence="1">Glycosyltransferase</fullName>
    </submittedName>
</protein>
<accession>A0A6M0RNY5</accession>
<reference evidence="1 2" key="1">
    <citation type="journal article" date="2020" name="Microb. Ecol.">
        <title>Ecogenomics of the Marine Benthic Filamentous Cyanobacterium Adonisia.</title>
        <authorList>
            <person name="Walter J.M."/>
            <person name="Coutinho F.H."/>
            <person name="Leomil L."/>
            <person name="Hargreaves P.I."/>
            <person name="Campeao M.E."/>
            <person name="Vieira V.V."/>
            <person name="Silva B.S."/>
            <person name="Fistarol G.O."/>
            <person name="Salomon P.S."/>
            <person name="Sawabe T."/>
            <person name="Mino S."/>
            <person name="Hosokawa M."/>
            <person name="Miyashita H."/>
            <person name="Maruyama F."/>
            <person name="van Verk M.C."/>
            <person name="Dutilh B.E."/>
            <person name="Thompson C.C."/>
            <person name="Thompson F.L."/>
        </authorList>
    </citation>
    <scope>NUCLEOTIDE SEQUENCE [LARGE SCALE GENOMIC DNA]</scope>
    <source>
        <strain evidence="1 2">CCMR0081</strain>
    </source>
</reference>
<dbReference type="PANTHER" id="PTHR12526">
    <property type="entry name" value="GLYCOSYLTRANSFERASE"/>
    <property type="match status" value="1"/>
</dbReference>
<dbReference type="AlphaFoldDB" id="A0A6M0RNY5"/>
<dbReference type="EMBL" id="QXHD01000004">
    <property type="protein sequence ID" value="NEZ57381.1"/>
    <property type="molecule type" value="Genomic_DNA"/>
</dbReference>
<dbReference type="Proteomes" id="UP000481033">
    <property type="component" value="Unassembled WGS sequence"/>
</dbReference>
<keyword evidence="1" id="KW-0808">Transferase</keyword>
<dbReference type="RefSeq" id="WP_163699460.1">
    <property type="nucleotide sequence ID" value="NZ_QXHD01000004.1"/>
</dbReference>
<dbReference type="CDD" id="cd03801">
    <property type="entry name" value="GT4_PimA-like"/>
    <property type="match status" value="1"/>
</dbReference>
<evidence type="ECO:0000313" key="2">
    <source>
        <dbReference type="Proteomes" id="UP000481033"/>
    </source>
</evidence>
<proteinExistence type="predicted"/>
<evidence type="ECO:0000313" key="1">
    <source>
        <dbReference type="EMBL" id="NEZ57381.1"/>
    </source>
</evidence>
<dbReference type="Pfam" id="PF13692">
    <property type="entry name" value="Glyco_trans_1_4"/>
    <property type="match status" value="1"/>
</dbReference>
<gene>
    <name evidence="1" type="ORF">DXZ20_17215</name>
</gene>
<dbReference type="SUPFAM" id="SSF53756">
    <property type="entry name" value="UDP-Glycosyltransferase/glycogen phosphorylase"/>
    <property type="match status" value="1"/>
</dbReference>
<sequence>MNLSNAPTTKVSVIAPDVSGGGMTRVYLVSQILQKLGHDVEVIGCQFGDVIYPPPPDTLSVTAVPGQQLPQFIQSATQLLNQIRGDVIYAIKPRPTSLGIALLKKMYTRRPVLLDMDDWELSWFGGEDYAYRPTVKQLARDIFKPDGALRDLEHPFYISLSEQWVRQADVVTVNNQFLQQKFGGHYLPNSKDTDIFDPARFDPAVSRQTYGLSDYRVLMFPGTARPHKGLEDVLMAMDQLDQPDLRLVIVGGRKPDGYEDDLMARWPQWLIKLPRFPSDQMAEVVAAAHVVVVPQRDTSIARAQFPIKLTDGMAMAKPILSTTVGDIPKILGDTGYLVAPCAADQLAQMLQTILDNPKQAAERGRLARERCIQHYSVNAMAETLGPLIQQCVKRQPRNQLGYKQNYRRMESGR</sequence>
<dbReference type="Gene3D" id="3.40.50.2000">
    <property type="entry name" value="Glycogen Phosphorylase B"/>
    <property type="match status" value="2"/>
</dbReference>
<organism evidence="1 2">
    <name type="scientific">Adonisia turfae CCMR0081</name>
    <dbReference type="NCBI Taxonomy" id="2292702"/>
    <lineage>
        <taxon>Bacteria</taxon>
        <taxon>Bacillati</taxon>
        <taxon>Cyanobacteriota</taxon>
        <taxon>Adonisia</taxon>
        <taxon>Adonisia turfae</taxon>
    </lineage>
</organism>